<dbReference type="Proteomes" id="UP000436655">
    <property type="component" value="Unassembled WGS sequence"/>
</dbReference>
<name>A0ABW9P440_9LACO</name>
<dbReference type="RefSeq" id="WP_153494088.1">
    <property type="nucleotide sequence ID" value="NZ_VDFN01000001.1"/>
</dbReference>
<reference evidence="1 2" key="1">
    <citation type="journal article" date="2019" name="Syst. Appl. Microbiol.">
        <title>Polyphasic characterization of two novel Lactobacillus spp. isolated from blown salami packages: Description of Lactobacillus halodurans sp. nov. and Lactobacillus salsicarnum sp. nov.</title>
        <authorList>
            <person name="Schuster J.A."/>
            <person name="Klingl A."/>
            <person name="Vogel R.F."/>
            <person name="Ehrmann M.A."/>
        </authorList>
    </citation>
    <scope>NUCLEOTIDE SEQUENCE [LARGE SCALE GENOMIC DNA]</scope>
    <source>
        <strain evidence="1 2">TMW 1.2098</strain>
    </source>
</reference>
<accession>A0ABW9P440</accession>
<protein>
    <submittedName>
        <fullName evidence="1">Uncharacterized protein</fullName>
    </submittedName>
</protein>
<proteinExistence type="predicted"/>
<dbReference type="EMBL" id="VDFN01000001">
    <property type="protein sequence ID" value="MQS43958.1"/>
    <property type="molecule type" value="Genomic_DNA"/>
</dbReference>
<organism evidence="1 2">
    <name type="scientific">Companilactobacillus mishanensis</name>
    <dbReference type="NCBI Taxonomy" id="2486008"/>
    <lineage>
        <taxon>Bacteria</taxon>
        <taxon>Bacillati</taxon>
        <taxon>Bacillota</taxon>
        <taxon>Bacilli</taxon>
        <taxon>Lactobacillales</taxon>
        <taxon>Lactobacillaceae</taxon>
        <taxon>Companilactobacillus</taxon>
    </lineage>
</organism>
<gene>
    <name evidence="1" type="ORF">FHL03_00510</name>
</gene>
<comment type="caution">
    <text evidence="1">The sequence shown here is derived from an EMBL/GenBank/DDBJ whole genome shotgun (WGS) entry which is preliminary data.</text>
</comment>
<keyword evidence="2" id="KW-1185">Reference proteome</keyword>
<evidence type="ECO:0000313" key="1">
    <source>
        <dbReference type="EMBL" id="MQS43958.1"/>
    </source>
</evidence>
<evidence type="ECO:0000313" key="2">
    <source>
        <dbReference type="Proteomes" id="UP000436655"/>
    </source>
</evidence>
<sequence length="81" mass="9525">MTPDVRELANKIDELGYDMSFGTSNDNKPFQQLWVYKRNHHKPIAKVSLVLQCRINTMFNGIGRNDSDLLKVLYEFSLRRH</sequence>